<sequence>MTVDQNIKPPLLSKRLLKALSLEERATIILKNEDIGLTAEEIKHLTDDWKDKALLKDYALDAKLREVNLDRKSFAQILHISADPNWTEHFEVIEQQQPHWMKLIDEAFTLNRDHLVKDSEDLNLSFAYRPFLLWARFKLEQYYQDHPILEELVNWDKLLPSLMYNLASGLTQVGARTFVLEMHVCKKMNELHGDTPEDRLQFYIREKLLNPDYLEFIYSEYPVLAKVVMTKTDYFITNTIEALDRFLSDWSLLGEKLHIREHVLEKITAELGDSHQKGKSVMKFKFTDDLEILYKPKSLSLSHDFGKLLDWFNKKGFEPKLQSYSIISREEYAWEEKIEYVGCETEKEIENYYYRLGGLLAVLYLVRGTDFHSENLIAKGEYPILIDLETLFHPISKMNFEPSADLAAKEKIHNSVLGTALLPHLSFRRGDGKGIDLSGVSSTDKEMPIPILQVEDYGTDNMRFVRKPITSKESDQNVPKLNDKVVEASDYTEQIVAGFEAICDIVMKNKAELIKEEGVLSAFKEDTVRVIIRPTQFYGDFISESSHPDYLTDWLDREKLLDRLWFTNLDQRTIPLEIKDIMHNDIPVFFTTTDSVDLVSSTGERVPNFYEQSSYRNVIGRVENLSLFTIEEQIGWIKASLLSNKKEDKYQIKTKEEIMSEQSFDRELFIQEAEKIGDLLLEQAIYGEKNDATWISLETNYYGQWHVSPLDTSLYNGIGGITLFLSYLSNITQKEAYKDLADKSLESILYTPAYSSDFFSAYFGKAADIHVLSHYLSLFGKNNRVENVVNNRIDLLSDHIKNNSHFDLLGGSAGIIQVLLNAHEQFGSTKALQAAQKYGQHLLEHKVQMNNGYGWPDTNSNTCLGGLSHGTSGIAWSLLRLYEATKQEEYLETALQAIAYDRSLYNHNHNNWEDLREGDMKVQEHSAAWCHGATGIGLSRLQYMNSIHDPMIKEEIDRAISAVEEVGMGRSHCLCHGDLGNSELFLSAGLKFKDQKLINFAQAIGSNVIKEKNENGKYSTGVSNKIELPGMFLGLSGIGYQLLRLVDPVSIPSILTLEPKK</sequence>
<accession>A0ABS7K6G3</accession>
<evidence type="ECO:0000313" key="3">
    <source>
        <dbReference type="Proteomes" id="UP000769780"/>
    </source>
</evidence>
<dbReference type="InterPro" id="IPR012341">
    <property type="entry name" value="6hp_glycosidase-like_sf"/>
</dbReference>
<feature type="domain" description="Lantibiotic biosynthesis protein dehydration" evidence="1">
    <location>
        <begin position="221"/>
        <end position="591"/>
    </location>
</feature>
<name>A0ABS7K6G3_9BACI</name>
<dbReference type="Pfam" id="PF05147">
    <property type="entry name" value="LANC_like"/>
    <property type="match status" value="1"/>
</dbReference>
<dbReference type="RefSeq" id="WP_221874069.1">
    <property type="nucleotide sequence ID" value="NZ_JACWFH010000015.1"/>
</dbReference>
<evidence type="ECO:0000313" key="2">
    <source>
        <dbReference type="EMBL" id="MBY0097852.1"/>
    </source>
</evidence>
<dbReference type="NCBIfam" id="TIGR03897">
    <property type="entry name" value="lanti_2_LanM"/>
    <property type="match status" value="1"/>
</dbReference>
<gene>
    <name evidence="2" type="primary">lanM</name>
    <name evidence="2" type="ORF">H0185_13690</name>
</gene>
<dbReference type="SMART" id="SM01260">
    <property type="entry name" value="LANC_like"/>
    <property type="match status" value="1"/>
</dbReference>
<dbReference type="InterPro" id="IPR017146">
    <property type="entry name" value="Lanti_2_LanM"/>
</dbReference>
<proteinExistence type="predicted"/>
<dbReference type="InterPro" id="IPR007822">
    <property type="entry name" value="LANC-like"/>
</dbReference>
<dbReference type="PANTHER" id="PTHR12736:SF7">
    <property type="entry name" value="LANC-LIKE PROTEIN 3"/>
    <property type="match status" value="1"/>
</dbReference>
<dbReference type="PANTHER" id="PTHR12736">
    <property type="entry name" value="LANC-LIKE PROTEIN"/>
    <property type="match status" value="1"/>
</dbReference>
<evidence type="ECO:0000259" key="1">
    <source>
        <dbReference type="Pfam" id="PF13575"/>
    </source>
</evidence>
<keyword evidence="3" id="KW-1185">Reference proteome</keyword>
<dbReference type="PIRSF" id="PIRSF037228">
    <property type="entry name" value="Lant_mod_RumM"/>
    <property type="match status" value="1"/>
</dbReference>
<dbReference type="SUPFAM" id="SSF158745">
    <property type="entry name" value="LanC-like"/>
    <property type="match status" value="1"/>
</dbReference>
<comment type="caution">
    <text evidence="2">The sequence shown here is derived from an EMBL/GenBank/DDBJ whole genome shotgun (WGS) entry which is preliminary data.</text>
</comment>
<protein>
    <submittedName>
        <fullName evidence="2">Type 2 lantipeptide synthetase LanM</fullName>
    </submittedName>
</protein>
<dbReference type="PRINTS" id="PR01950">
    <property type="entry name" value="LANCSUPER"/>
</dbReference>
<dbReference type="EMBL" id="JACWFH010000015">
    <property type="protein sequence ID" value="MBY0097852.1"/>
    <property type="molecule type" value="Genomic_DNA"/>
</dbReference>
<dbReference type="CDD" id="cd04792">
    <property type="entry name" value="LanM-like"/>
    <property type="match status" value="1"/>
</dbReference>
<organism evidence="2 3">
    <name type="scientific">Mesobacillus maritimus</name>
    <dbReference type="NCBI Taxonomy" id="1643336"/>
    <lineage>
        <taxon>Bacteria</taxon>
        <taxon>Bacillati</taxon>
        <taxon>Bacillota</taxon>
        <taxon>Bacilli</taxon>
        <taxon>Bacillales</taxon>
        <taxon>Bacillaceae</taxon>
        <taxon>Mesobacillus</taxon>
    </lineage>
</organism>
<dbReference type="InterPro" id="IPR025410">
    <property type="entry name" value="Lant_dehyd"/>
</dbReference>
<reference evidence="2 3" key="1">
    <citation type="submission" date="2020-07" db="EMBL/GenBank/DDBJ databases">
        <title>Fungal Genomes of the International Space Station.</title>
        <authorList>
            <person name="Seuylemezian A."/>
            <person name="Singh N.K."/>
            <person name="Wood J."/>
            <person name="Venkateswaran K."/>
        </authorList>
    </citation>
    <scope>NUCLEOTIDE SEQUENCE [LARGE SCALE GENOMIC DNA]</scope>
    <source>
        <strain evidence="2 3">PL-B2</strain>
    </source>
</reference>
<dbReference type="Gene3D" id="1.50.10.10">
    <property type="match status" value="1"/>
</dbReference>
<dbReference type="Pfam" id="PF13575">
    <property type="entry name" value="DUF4135"/>
    <property type="match status" value="1"/>
</dbReference>
<dbReference type="Proteomes" id="UP000769780">
    <property type="component" value="Unassembled WGS sequence"/>
</dbReference>